<reference evidence="2" key="1">
    <citation type="journal article" date="2023" name="G3 (Bethesda)">
        <title>Genome assembly and association tests identify interacting loci associated with vigor, precocity, and sex in interspecific pistachio rootstocks.</title>
        <authorList>
            <person name="Palmer W."/>
            <person name="Jacygrad E."/>
            <person name="Sagayaradj S."/>
            <person name="Cavanaugh K."/>
            <person name="Han R."/>
            <person name="Bertier L."/>
            <person name="Beede B."/>
            <person name="Kafkas S."/>
            <person name="Golino D."/>
            <person name="Preece J."/>
            <person name="Michelmore R."/>
        </authorList>
    </citation>
    <scope>NUCLEOTIDE SEQUENCE [LARGE SCALE GENOMIC DNA]</scope>
</reference>
<protein>
    <submittedName>
        <fullName evidence="1">Uncharacterized protein</fullName>
    </submittedName>
</protein>
<dbReference type="EMBL" id="CM047745">
    <property type="protein sequence ID" value="KAJ0024104.1"/>
    <property type="molecule type" value="Genomic_DNA"/>
</dbReference>
<keyword evidence="2" id="KW-1185">Reference proteome</keyword>
<comment type="caution">
    <text evidence="1">The sequence shown here is derived from an EMBL/GenBank/DDBJ whole genome shotgun (WGS) entry which is preliminary data.</text>
</comment>
<sequence>MVGMETNMNKRVFKDDRFHDIDIYRNSLVFVRDQIKVELTELPKRNLLNWIFQCLGELHAYF</sequence>
<organism evidence="1 2">
    <name type="scientific">Pistacia integerrima</name>
    <dbReference type="NCBI Taxonomy" id="434235"/>
    <lineage>
        <taxon>Eukaryota</taxon>
        <taxon>Viridiplantae</taxon>
        <taxon>Streptophyta</taxon>
        <taxon>Embryophyta</taxon>
        <taxon>Tracheophyta</taxon>
        <taxon>Spermatophyta</taxon>
        <taxon>Magnoliopsida</taxon>
        <taxon>eudicotyledons</taxon>
        <taxon>Gunneridae</taxon>
        <taxon>Pentapetalae</taxon>
        <taxon>rosids</taxon>
        <taxon>malvids</taxon>
        <taxon>Sapindales</taxon>
        <taxon>Anacardiaceae</taxon>
        <taxon>Pistacia</taxon>
    </lineage>
</organism>
<dbReference type="Proteomes" id="UP001163603">
    <property type="component" value="Chromosome 10"/>
</dbReference>
<gene>
    <name evidence="1" type="ORF">Pint_07283</name>
</gene>
<proteinExistence type="predicted"/>
<name>A0ACC0XSC7_9ROSI</name>
<accession>A0ACC0XSC7</accession>
<evidence type="ECO:0000313" key="1">
    <source>
        <dbReference type="EMBL" id="KAJ0024104.1"/>
    </source>
</evidence>
<evidence type="ECO:0000313" key="2">
    <source>
        <dbReference type="Proteomes" id="UP001163603"/>
    </source>
</evidence>